<dbReference type="InterPro" id="IPR016032">
    <property type="entry name" value="Sig_transdc_resp-reg_C-effctor"/>
</dbReference>
<evidence type="ECO:0000313" key="2">
    <source>
        <dbReference type="EMBL" id="MFD2415670.1"/>
    </source>
</evidence>
<reference evidence="3" key="1">
    <citation type="journal article" date="2019" name="Int. J. Syst. Evol. Microbiol.">
        <title>The Global Catalogue of Microorganisms (GCM) 10K type strain sequencing project: providing services to taxonomists for standard genome sequencing and annotation.</title>
        <authorList>
            <consortium name="The Broad Institute Genomics Platform"/>
            <consortium name="The Broad Institute Genome Sequencing Center for Infectious Disease"/>
            <person name="Wu L."/>
            <person name="Ma J."/>
        </authorList>
    </citation>
    <scope>NUCLEOTIDE SEQUENCE [LARGE SCALE GENOMIC DNA]</scope>
    <source>
        <strain evidence="3">CGMCC 4.7645</strain>
    </source>
</reference>
<name>A0ABW5FM19_9PSEU</name>
<proteinExistence type="predicted"/>
<dbReference type="Pfam" id="PF00196">
    <property type="entry name" value="GerE"/>
    <property type="match status" value="1"/>
</dbReference>
<gene>
    <name evidence="2" type="ORF">ACFSXZ_04940</name>
</gene>
<dbReference type="CDD" id="cd06170">
    <property type="entry name" value="LuxR_C_like"/>
    <property type="match status" value="1"/>
</dbReference>
<dbReference type="InterPro" id="IPR000792">
    <property type="entry name" value="Tscrpt_reg_LuxR_C"/>
</dbReference>
<evidence type="ECO:0000313" key="3">
    <source>
        <dbReference type="Proteomes" id="UP001597417"/>
    </source>
</evidence>
<organism evidence="2 3">
    <name type="scientific">Amycolatopsis pigmentata</name>
    <dbReference type="NCBI Taxonomy" id="450801"/>
    <lineage>
        <taxon>Bacteria</taxon>
        <taxon>Bacillati</taxon>
        <taxon>Actinomycetota</taxon>
        <taxon>Actinomycetes</taxon>
        <taxon>Pseudonocardiales</taxon>
        <taxon>Pseudonocardiaceae</taxon>
        <taxon>Amycolatopsis</taxon>
    </lineage>
</organism>
<dbReference type="Gene3D" id="3.40.50.300">
    <property type="entry name" value="P-loop containing nucleotide triphosphate hydrolases"/>
    <property type="match status" value="1"/>
</dbReference>
<dbReference type="PANTHER" id="PTHR47691">
    <property type="entry name" value="REGULATOR-RELATED"/>
    <property type="match status" value="1"/>
</dbReference>
<dbReference type="SUPFAM" id="SSF48452">
    <property type="entry name" value="TPR-like"/>
    <property type="match status" value="1"/>
</dbReference>
<dbReference type="InterPro" id="IPR011990">
    <property type="entry name" value="TPR-like_helical_dom_sf"/>
</dbReference>
<keyword evidence="2" id="KW-0067">ATP-binding</keyword>
<dbReference type="GO" id="GO:0005524">
    <property type="term" value="F:ATP binding"/>
    <property type="evidence" value="ECO:0007669"/>
    <property type="project" value="UniProtKB-KW"/>
</dbReference>
<protein>
    <submittedName>
        <fullName evidence="2">ATP-binding protein</fullName>
    </submittedName>
</protein>
<dbReference type="PANTHER" id="PTHR47691:SF3">
    <property type="entry name" value="HTH-TYPE TRANSCRIPTIONAL REGULATOR RV0890C-RELATED"/>
    <property type="match status" value="1"/>
</dbReference>
<feature type="domain" description="HTH luxR-type" evidence="1">
    <location>
        <begin position="708"/>
        <end position="773"/>
    </location>
</feature>
<dbReference type="Proteomes" id="UP001597417">
    <property type="component" value="Unassembled WGS sequence"/>
</dbReference>
<sequence>MVRRTWPRPAGNLPATLTSFVGRRDEMSVARRLLSTTRLLTLTGVGGVGKTRLALQIARNTHRSYPDGVWFVDLTTVEDGLFLPGTVAAALGHGTMVPLDGKAPVEAMAEFLQDKELLLVLDNCEHLLASCAALAHAVLSTAPGVRILATSRESLGITGEQLLTVSPLPVPDGTSANLNLPEPAVELLTERARLVAPSFAVTPKNKDSVVALCRRLDGIPLAIELAAVRLRVLSVEQMVERLDDTFRLLTTDDPTVPARLQTLRAAIGWSHQLCSPEERRLWAWSSVFSGGFDLAAAETVLAGAGIACGDVVTLLGGLVDKSVLICENHGPRIRYRLLEPIRQYGQELLAASGEEKTARRRHRDYYGHQVAAAEANWLSPEQTEWTQRLSREGPNLRAALEFSLSDSGEAPAALDIAGSLWCHRPMWNSVQAGVPEGRYWAARALAACPGPTPARAKGLWVASWFAQSEGDWTASGRLLEECRTLADRIHDDAAATKALQLSGFTALAQQDYERGKPLVREALTRYRATGDVNGEWFALYHLAFATALGDDPPAEAVAEECLALARKHRARWSESCALCAAAICALRAGDPRHAAKLAKDSLRIKRTLDDDLAIGQCLEVLAWITQAEGHHARAAQLLGAAERIWHVIGGPRWREQTKRPHDHCRAQLHDALGDNGFDAALRSGAQLARHEVLAFALQQKPSREAARSSDRPAVLTRREHEIAGLIAEGMTNKGIARKLVIAPRTADSHVENILKKLGFTSRSQIAGWITRHRSLTDERTTK</sequence>
<dbReference type="SMART" id="SM00421">
    <property type="entry name" value="HTH_LUXR"/>
    <property type="match status" value="1"/>
</dbReference>
<dbReference type="Gene3D" id="1.25.40.10">
    <property type="entry name" value="Tetratricopeptide repeat domain"/>
    <property type="match status" value="1"/>
</dbReference>
<keyword evidence="2" id="KW-0547">Nucleotide-binding</keyword>
<dbReference type="Gene3D" id="1.10.10.10">
    <property type="entry name" value="Winged helix-like DNA-binding domain superfamily/Winged helix DNA-binding domain"/>
    <property type="match status" value="1"/>
</dbReference>
<keyword evidence="3" id="KW-1185">Reference proteome</keyword>
<dbReference type="PRINTS" id="PR00364">
    <property type="entry name" value="DISEASERSIST"/>
</dbReference>
<dbReference type="PROSITE" id="PS50043">
    <property type="entry name" value="HTH_LUXR_2"/>
    <property type="match status" value="1"/>
</dbReference>
<dbReference type="InterPro" id="IPR036388">
    <property type="entry name" value="WH-like_DNA-bd_sf"/>
</dbReference>
<evidence type="ECO:0000259" key="1">
    <source>
        <dbReference type="PROSITE" id="PS50043"/>
    </source>
</evidence>
<dbReference type="InterPro" id="IPR027417">
    <property type="entry name" value="P-loop_NTPase"/>
</dbReference>
<dbReference type="SUPFAM" id="SSF52540">
    <property type="entry name" value="P-loop containing nucleoside triphosphate hydrolases"/>
    <property type="match status" value="1"/>
</dbReference>
<dbReference type="EMBL" id="JBHUKR010000004">
    <property type="protein sequence ID" value="MFD2415670.1"/>
    <property type="molecule type" value="Genomic_DNA"/>
</dbReference>
<comment type="caution">
    <text evidence="2">The sequence shown here is derived from an EMBL/GenBank/DDBJ whole genome shotgun (WGS) entry which is preliminary data.</text>
</comment>
<dbReference type="RefSeq" id="WP_378261666.1">
    <property type="nucleotide sequence ID" value="NZ_JBHUKR010000004.1"/>
</dbReference>
<dbReference type="PRINTS" id="PR00038">
    <property type="entry name" value="HTHLUXR"/>
</dbReference>
<accession>A0ABW5FM19</accession>
<dbReference type="SUPFAM" id="SSF46894">
    <property type="entry name" value="C-terminal effector domain of the bipartite response regulators"/>
    <property type="match status" value="1"/>
</dbReference>